<dbReference type="Pfam" id="PF01636">
    <property type="entry name" value="APH"/>
    <property type="match status" value="1"/>
</dbReference>
<dbReference type="PATRIC" id="fig|33050.5.peg.407"/>
<accession>A0A0N9U892</accession>
<gene>
    <name evidence="2" type="ORF">AN936_01945</name>
</gene>
<dbReference type="KEGG" id="smag:AN936_01945"/>
<dbReference type="EMBL" id="CP012700">
    <property type="protein sequence ID" value="ALH79180.1"/>
    <property type="molecule type" value="Genomic_DNA"/>
</dbReference>
<proteinExistence type="predicted"/>
<dbReference type="AlphaFoldDB" id="A0A0N9U892"/>
<dbReference type="Gene3D" id="3.30.200.20">
    <property type="entry name" value="Phosphorylase Kinase, domain 1"/>
    <property type="match status" value="1"/>
</dbReference>
<evidence type="ECO:0000313" key="2">
    <source>
        <dbReference type="EMBL" id="ALH79180.1"/>
    </source>
</evidence>
<name>A0A0N9U892_SPHMC</name>
<evidence type="ECO:0000259" key="1">
    <source>
        <dbReference type="Pfam" id="PF01636"/>
    </source>
</evidence>
<dbReference type="InterPro" id="IPR011009">
    <property type="entry name" value="Kinase-like_dom_sf"/>
</dbReference>
<dbReference type="PANTHER" id="PTHR21310">
    <property type="entry name" value="AMINOGLYCOSIDE PHOSPHOTRANSFERASE-RELATED-RELATED"/>
    <property type="match status" value="1"/>
</dbReference>
<dbReference type="SUPFAM" id="SSF56112">
    <property type="entry name" value="Protein kinase-like (PK-like)"/>
    <property type="match status" value="1"/>
</dbReference>
<protein>
    <recommendedName>
        <fullName evidence="1">Aminoglycoside phosphotransferase domain-containing protein</fullName>
    </recommendedName>
</protein>
<dbReference type="RefSeq" id="WP_054586668.1">
    <property type="nucleotide sequence ID" value="NZ_CP012700.1"/>
</dbReference>
<dbReference type="Gene3D" id="3.90.1200.10">
    <property type="match status" value="1"/>
</dbReference>
<dbReference type="InterPro" id="IPR041726">
    <property type="entry name" value="ACAD10_11_N"/>
</dbReference>
<dbReference type="InterPro" id="IPR051678">
    <property type="entry name" value="AGP_Transferase"/>
</dbReference>
<feature type="domain" description="Aminoglycoside phosphotransferase" evidence="1">
    <location>
        <begin position="79"/>
        <end position="282"/>
    </location>
</feature>
<sequence>MSAETEELQGFYDKSVAAAKSGYPEIDADRLAAFIAAQPGIEPPVTLSNFIVPQSSGASNGILLFTAEFGRSGERRREDMVARYAPGTTMIKQKSFSDEFLTLVAAYKRGLPVPEPLWLDADGSAVGYPSFVMARIEGTPPASAMYSKGPLADVSPEARKAMMLEAAGFHGRLRREAIGRDELPHLLARGSGETDIERELNWFLAEARLSSEPDDPKLEPIVEAHRWMVAHQPAVREGTLVQGDSQIANVMFRDGRLAAVLDWELAYLGHNEADLALIVFLTETMKQLDKHVDGTPTEAEYLARFEEEAGAPAEHYDFFKLFPLFKTQCILLSGRSFQPAFEQVWTYYLAHLHAELANAKRIYGD</sequence>
<dbReference type="CDD" id="cd05154">
    <property type="entry name" value="ACAD10_11_N-like"/>
    <property type="match status" value="1"/>
</dbReference>
<dbReference type="OrthoDB" id="3806873at2"/>
<organism evidence="2 3">
    <name type="scientific">Sphingopyxis macrogoltabida</name>
    <name type="common">Sphingomonas macrogoltabidus</name>
    <dbReference type="NCBI Taxonomy" id="33050"/>
    <lineage>
        <taxon>Bacteria</taxon>
        <taxon>Pseudomonadati</taxon>
        <taxon>Pseudomonadota</taxon>
        <taxon>Alphaproteobacteria</taxon>
        <taxon>Sphingomonadales</taxon>
        <taxon>Sphingomonadaceae</taxon>
        <taxon>Sphingopyxis</taxon>
    </lineage>
</organism>
<dbReference type="Proteomes" id="UP000058074">
    <property type="component" value="Chromosome"/>
</dbReference>
<dbReference type="InterPro" id="IPR002575">
    <property type="entry name" value="Aminoglycoside_PTrfase"/>
</dbReference>
<reference evidence="2 3" key="1">
    <citation type="journal article" date="2015" name="Genome Announc.">
        <title>Complete Genome Sequence of Polypropylene Glycol- and Polyethylene Glycol-Degrading Sphingopyxis macrogoltabida Strain EY-1.</title>
        <authorList>
            <person name="Ohtsubo Y."/>
            <person name="Nagata Y."/>
            <person name="Numata M."/>
            <person name="Tsuchikane K."/>
            <person name="Hosoyama A."/>
            <person name="Yamazoe A."/>
            <person name="Tsuda M."/>
            <person name="Fujita N."/>
            <person name="Kawai F."/>
        </authorList>
    </citation>
    <scope>NUCLEOTIDE SEQUENCE [LARGE SCALE GENOMIC DNA]</scope>
    <source>
        <strain evidence="2 3">EY-1</strain>
    </source>
</reference>
<dbReference type="PANTHER" id="PTHR21310:SF57">
    <property type="entry name" value="BLR2944 PROTEIN"/>
    <property type="match status" value="1"/>
</dbReference>
<evidence type="ECO:0000313" key="3">
    <source>
        <dbReference type="Proteomes" id="UP000058074"/>
    </source>
</evidence>